<dbReference type="Gene3D" id="3.40.50.2300">
    <property type="match status" value="1"/>
</dbReference>
<dbReference type="InterPro" id="IPR001932">
    <property type="entry name" value="PPM-type_phosphatase-like_dom"/>
</dbReference>
<dbReference type="AlphaFoldDB" id="A0A1W1HE79"/>
<dbReference type="Pfam" id="PF07228">
    <property type="entry name" value="SpoIIE"/>
    <property type="match status" value="1"/>
</dbReference>
<keyword evidence="1" id="KW-0378">Hydrolase</keyword>
<reference evidence="4 5" key="1">
    <citation type="submission" date="2017-03" db="EMBL/GenBank/DDBJ databases">
        <authorList>
            <person name="Afonso C.L."/>
            <person name="Miller P.J."/>
            <person name="Scott M.A."/>
            <person name="Spackman E."/>
            <person name="Goraichik I."/>
            <person name="Dimitrov K.M."/>
            <person name="Suarez D.L."/>
            <person name="Swayne D.E."/>
        </authorList>
    </citation>
    <scope>NUCLEOTIDE SEQUENCE [LARGE SCALE GENOMIC DNA]</scope>
    <source>
        <strain evidence="4">PRJEB14757</strain>
    </source>
</reference>
<dbReference type="InterPro" id="IPR011006">
    <property type="entry name" value="CheY-like_superfamily"/>
</dbReference>
<dbReference type="SUPFAM" id="SSF52172">
    <property type="entry name" value="CheY-like"/>
    <property type="match status" value="1"/>
</dbReference>
<dbReference type="Pfam" id="PF00072">
    <property type="entry name" value="Response_reg"/>
    <property type="match status" value="1"/>
</dbReference>
<sequence length="377" mass="41689">MVLKMDIKQPFTILAVDDHLMNLKLIEKSLSKEGYRVLCAPDGPKARELAITELPDLILLDIQMPGEDGFAVIRFLKDNPATASIPVIFLTGVSEVHSKLKGFDLGAVDYITKPFHNLEVIARVRIHLKLSIATNSLIAEQAHKLRQVAEAQESMLPLPEHYPDARFGVYYRALEEAGGDFYDILEISDQITGYFVADFSGHDIKTSYMTASVKALLAQNCTPVYSPAESMKMINDVLVEILPDGKYLTAVYARLNRGTRKLTLINAGHPPVVHVPLKGEPVLLSSDGDVLGMFKDAQFGITRIDVSPGDRIFMFSDGLVESAENNITWATGAKRFLADFTSVSTFSIEDVPMKLMEKLFGTQEVPEDDIVVLCVEV</sequence>
<feature type="domain" description="Response regulatory" evidence="3">
    <location>
        <begin position="12"/>
        <end position="128"/>
    </location>
</feature>
<dbReference type="PROSITE" id="PS50110">
    <property type="entry name" value="RESPONSE_REGULATORY"/>
    <property type="match status" value="1"/>
</dbReference>
<dbReference type="SUPFAM" id="SSF81606">
    <property type="entry name" value="PP2C-like"/>
    <property type="match status" value="1"/>
</dbReference>
<gene>
    <name evidence="4" type="ORF">MTBBW1_2380022</name>
</gene>
<keyword evidence="5" id="KW-1185">Reference proteome</keyword>
<dbReference type="PANTHER" id="PTHR43156">
    <property type="entry name" value="STAGE II SPORULATION PROTEIN E-RELATED"/>
    <property type="match status" value="1"/>
</dbReference>
<evidence type="ECO:0000256" key="2">
    <source>
        <dbReference type="PROSITE-ProRule" id="PRU00169"/>
    </source>
</evidence>
<evidence type="ECO:0000259" key="3">
    <source>
        <dbReference type="PROSITE" id="PS50110"/>
    </source>
</evidence>
<dbReference type="InterPro" id="IPR036457">
    <property type="entry name" value="PPM-type-like_dom_sf"/>
</dbReference>
<dbReference type="SMART" id="SM00448">
    <property type="entry name" value="REC"/>
    <property type="match status" value="1"/>
</dbReference>
<dbReference type="InterPro" id="IPR001789">
    <property type="entry name" value="Sig_transdc_resp-reg_receiver"/>
</dbReference>
<evidence type="ECO:0000256" key="1">
    <source>
        <dbReference type="ARBA" id="ARBA00022801"/>
    </source>
</evidence>
<dbReference type="SMART" id="SM00331">
    <property type="entry name" value="PP2C_SIG"/>
    <property type="match status" value="1"/>
</dbReference>
<dbReference type="STRING" id="1246637.MTBBW1_2380022"/>
<dbReference type="Gene3D" id="3.60.40.10">
    <property type="entry name" value="PPM-type phosphatase domain"/>
    <property type="match status" value="1"/>
</dbReference>
<dbReference type="PANTHER" id="PTHR43156:SF2">
    <property type="entry name" value="STAGE II SPORULATION PROTEIN E"/>
    <property type="match status" value="1"/>
</dbReference>
<feature type="modified residue" description="4-aspartylphosphate" evidence="2">
    <location>
        <position position="61"/>
    </location>
</feature>
<keyword evidence="2" id="KW-0597">Phosphoprotein</keyword>
<dbReference type="InterPro" id="IPR052016">
    <property type="entry name" value="Bact_Sigma-Reg"/>
</dbReference>
<dbReference type="GO" id="GO:0000160">
    <property type="term" value="P:phosphorelay signal transduction system"/>
    <property type="evidence" value="ECO:0007669"/>
    <property type="project" value="InterPro"/>
</dbReference>
<dbReference type="GO" id="GO:0016791">
    <property type="term" value="F:phosphatase activity"/>
    <property type="evidence" value="ECO:0007669"/>
    <property type="project" value="TreeGrafter"/>
</dbReference>
<name>A0A1W1HE79_9BACT</name>
<evidence type="ECO:0000313" key="4">
    <source>
        <dbReference type="EMBL" id="SLM30698.1"/>
    </source>
</evidence>
<proteinExistence type="predicted"/>
<dbReference type="Proteomes" id="UP000191931">
    <property type="component" value="Unassembled WGS sequence"/>
</dbReference>
<dbReference type="EMBL" id="FWEV01000155">
    <property type="protein sequence ID" value="SLM30698.1"/>
    <property type="molecule type" value="Genomic_DNA"/>
</dbReference>
<accession>A0A1W1HE79</accession>
<evidence type="ECO:0000313" key="5">
    <source>
        <dbReference type="Proteomes" id="UP000191931"/>
    </source>
</evidence>
<protein>
    <submittedName>
        <fullName evidence="4">Putative two-component response regulator receiver protein (Phosphoserine phosphatase)</fullName>
    </submittedName>
</protein>
<organism evidence="4 5">
    <name type="scientific">Desulfamplus magnetovallimortis</name>
    <dbReference type="NCBI Taxonomy" id="1246637"/>
    <lineage>
        <taxon>Bacteria</taxon>
        <taxon>Pseudomonadati</taxon>
        <taxon>Thermodesulfobacteriota</taxon>
        <taxon>Desulfobacteria</taxon>
        <taxon>Desulfobacterales</taxon>
        <taxon>Desulfobacteraceae</taxon>
        <taxon>Desulfamplus</taxon>
    </lineage>
</organism>